<protein>
    <submittedName>
        <fullName evidence="2">Putative membrane protein</fullName>
    </submittedName>
</protein>
<name>A0A897NR34_9EURY</name>
<keyword evidence="1" id="KW-1133">Transmembrane helix</keyword>
<sequence length="77" mass="8617">MADSLNGSNLLTARRIARFGYIILFVLVANSTPAFEQFPPLKWIAIAGLVVVFFDAIVCARRRWRTVKAEFASQDAD</sequence>
<evidence type="ECO:0000313" key="3">
    <source>
        <dbReference type="Proteomes" id="UP000663292"/>
    </source>
</evidence>
<keyword evidence="3" id="KW-1185">Reference proteome</keyword>
<gene>
    <name evidence="2" type="ORF">HSEST_0386</name>
</gene>
<feature type="transmembrane region" description="Helical" evidence="1">
    <location>
        <begin position="41"/>
        <end position="60"/>
    </location>
</feature>
<organism evidence="2 3">
    <name type="scientific">Halapricum desulfuricans</name>
    <dbReference type="NCBI Taxonomy" id="2841257"/>
    <lineage>
        <taxon>Archaea</taxon>
        <taxon>Methanobacteriati</taxon>
        <taxon>Methanobacteriota</taxon>
        <taxon>Stenosarchaea group</taxon>
        <taxon>Halobacteria</taxon>
        <taxon>Halobacteriales</taxon>
        <taxon>Haloarculaceae</taxon>
        <taxon>Halapricum</taxon>
    </lineage>
</organism>
<dbReference type="EMBL" id="CP064791">
    <property type="protein sequence ID" value="QSG13935.1"/>
    <property type="molecule type" value="Genomic_DNA"/>
</dbReference>
<proteinExistence type="predicted"/>
<keyword evidence="1" id="KW-0812">Transmembrane</keyword>
<reference evidence="2 3" key="1">
    <citation type="submission" date="2020-11" db="EMBL/GenBank/DDBJ databases">
        <title>Carbohydrate-dependent, anaerobic sulfur respiration: A novel catabolism in halophilic archaea.</title>
        <authorList>
            <person name="Sorokin D.Y."/>
            <person name="Messina E."/>
            <person name="Smedile F."/>
            <person name="La Cono V."/>
            <person name="Hallsworth J.E."/>
            <person name="Yakimov M.M."/>
        </authorList>
    </citation>
    <scope>NUCLEOTIDE SEQUENCE [LARGE SCALE GENOMIC DNA]</scope>
    <source>
        <strain evidence="2 3">HSR-Est</strain>
    </source>
</reference>
<accession>A0A897NR34</accession>
<dbReference type="AlphaFoldDB" id="A0A897NR34"/>
<dbReference type="RefSeq" id="WP_229121884.1">
    <property type="nucleotide sequence ID" value="NZ_CP064791.1"/>
</dbReference>
<dbReference type="GeneID" id="68857026"/>
<evidence type="ECO:0000256" key="1">
    <source>
        <dbReference type="SAM" id="Phobius"/>
    </source>
</evidence>
<feature type="transmembrane region" description="Helical" evidence="1">
    <location>
        <begin position="16"/>
        <end position="35"/>
    </location>
</feature>
<dbReference type="Proteomes" id="UP000663292">
    <property type="component" value="Chromosome"/>
</dbReference>
<evidence type="ECO:0000313" key="2">
    <source>
        <dbReference type="EMBL" id="QSG13935.1"/>
    </source>
</evidence>
<keyword evidence="1" id="KW-0472">Membrane</keyword>